<keyword evidence="4 7" id="KW-0812">Transmembrane</keyword>
<dbReference type="InterPro" id="IPR048279">
    <property type="entry name" value="MdtK-like"/>
</dbReference>
<dbReference type="OrthoDB" id="9806302at2"/>
<feature type="transmembrane region" description="Helical" evidence="7">
    <location>
        <begin position="191"/>
        <end position="214"/>
    </location>
</feature>
<dbReference type="NCBIfam" id="TIGR00797">
    <property type="entry name" value="matE"/>
    <property type="match status" value="1"/>
</dbReference>
<keyword evidence="9" id="KW-1185">Reference proteome</keyword>
<dbReference type="GO" id="GO:0042910">
    <property type="term" value="F:xenobiotic transmembrane transporter activity"/>
    <property type="evidence" value="ECO:0007669"/>
    <property type="project" value="InterPro"/>
</dbReference>
<feature type="transmembrane region" description="Helical" evidence="7">
    <location>
        <begin position="131"/>
        <end position="153"/>
    </location>
</feature>
<evidence type="ECO:0000313" key="9">
    <source>
        <dbReference type="Proteomes" id="UP000295793"/>
    </source>
</evidence>
<keyword evidence="6 7" id="KW-0472">Membrane</keyword>
<feature type="transmembrane region" description="Helical" evidence="7">
    <location>
        <begin position="415"/>
        <end position="435"/>
    </location>
</feature>
<gene>
    <name evidence="8" type="ORF">BCF53_101293</name>
</gene>
<dbReference type="PANTHER" id="PTHR42925">
    <property type="entry name" value="MULTIDRUG AND TOXIN EFFLUX PROTEIN MATE FAMILY"/>
    <property type="match status" value="1"/>
</dbReference>
<dbReference type="RefSeq" id="WP_132699142.1">
    <property type="nucleotide sequence ID" value="NZ_SLZR01000001.1"/>
</dbReference>
<keyword evidence="2" id="KW-0813">Transport</keyword>
<organism evidence="8 9">
    <name type="scientific">Reinekea marinisedimentorum</name>
    <dbReference type="NCBI Taxonomy" id="230495"/>
    <lineage>
        <taxon>Bacteria</taxon>
        <taxon>Pseudomonadati</taxon>
        <taxon>Pseudomonadota</taxon>
        <taxon>Gammaproteobacteria</taxon>
        <taxon>Oceanospirillales</taxon>
        <taxon>Saccharospirillaceae</taxon>
        <taxon>Reinekea</taxon>
    </lineage>
</organism>
<accession>A0A4R3IBF5</accession>
<feature type="transmembrane region" description="Helical" evidence="7">
    <location>
        <begin position="389"/>
        <end position="409"/>
    </location>
</feature>
<dbReference type="GO" id="GO:0015297">
    <property type="term" value="F:antiporter activity"/>
    <property type="evidence" value="ECO:0007669"/>
    <property type="project" value="InterPro"/>
</dbReference>
<evidence type="ECO:0000256" key="6">
    <source>
        <dbReference type="ARBA" id="ARBA00023136"/>
    </source>
</evidence>
<dbReference type="InterPro" id="IPR002528">
    <property type="entry name" value="MATE_fam"/>
</dbReference>
<dbReference type="AlphaFoldDB" id="A0A4R3IBF5"/>
<dbReference type="Pfam" id="PF01554">
    <property type="entry name" value="MatE"/>
    <property type="match status" value="2"/>
</dbReference>
<feature type="transmembrane region" description="Helical" evidence="7">
    <location>
        <begin position="165"/>
        <end position="185"/>
    </location>
</feature>
<dbReference type="EMBL" id="SLZR01000001">
    <property type="protein sequence ID" value="TCS43950.1"/>
    <property type="molecule type" value="Genomic_DNA"/>
</dbReference>
<dbReference type="CDD" id="cd13134">
    <property type="entry name" value="MATE_like_8"/>
    <property type="match status" value="1"/>
</dbReference>
<feature type="transmembrane region" description="Helical" evidence="7">
    <location>
        <begin position="94"/>
        <end position="119"/>
    </location>
</feature>
<dbReference type="PIRSF" id="PIRSF006603">
    <property type="entry name" value="DinF"/>
    <property type="match status" value="1"/>
</dbReference>
<evidence type="ECO:0000256" key="5">
    <source>
        <dbReference type="ARBA" id="ARBA00022989"/>
    </source>
</evidence>
<sequence>MPHSSNLSKRMNIRTLVWPIFIETLLRMSIMTIDVTMIARYSQEAVAAIGLTGHFVVFMIISYMIVASGSAILIGQNLGANRKQEARSYSEAGILLMLIFSAAVGLLFFMASDAIVSLYGMAPIPEAYAKGYLLIVGSLSLGMALSIGFSTILRAYGYSKSPMIIQLMAGVINGLGNFAALFGPFGLPVTGVTGVAFATVASQLISAFVAYRLIRRHSIPFSFRQIFNTEATRMKDILKLGLPNAGEGMSYNLAQVSIMFFIAQLGTMALAAATIVQTLQRLIFAYAMAMGNGSQILSSYMVGQDRKQELRSNVHRYWLLGIAVSFGLTALIYSLRAPLAAFFSDDPQTQQLIGAVLLVSFYLETGRAVNLIVISALKGAGDVVFPVKIGIVSMWGIGVFLAWLLGLHWGFGLVGVWFAVGTDEWTRALIVIVRWHRGRWKSKSKVLKPLAAEAIEAN</sequence>
<evidence type="ECO:0000313" key="8">
    <source>
        <dbReference type="EMBL" id="TCS43950.1"/>
    </source>
</evidence>
<feature type="transmembrane region" description="Helical" evidence="7">
    <location>
        <begin position="16"/>
        <end position="39"/>
    </location>
</feature>
<evidence type="ECO:0000256" key="1">
    <source>
        <dbReference type="ARBA" id="ARBA00004429"/>
    </source>
</evidence>
<comment type="subcellular location">
    <subcellularLocation>
        <location evidence="1">Cell inner membrane</location>
        <topology evidence="1">Multi-pass membrane protein</topology>
    </subcellularLocation>
</comment>
<feature type="transmembrane region" description="Helical" evidence="7">
    <location>
        <begin position="45"/>
        <end position="74"/>
    </location>
</feature>
<proteinExistence type="predicted"/>
<keyword evidence="3" id="KW-1003">Cell membrane</keyword>
<feature type="transmembrane region" description="Helical" evidence="7">
    <location>
        <begin position="314"/>
        <end position="333"/>
    </location>
</feature>
<feature type="transmembrane region" description="Helical" evidence="7">
    <location>
        <begin position="353"/>
        <end position="377"/>
    </location>
</feature>
<protein>
    <submittedName>
        <fullName evidence="8">Putative MATE family efflux protein</fullName>
    </submittedName>
</protein>
<dbReference type="Proteomes" id="UP000295793">
    <property type="component" value="Unassembled WGS sequence"/>
</dbReference>
<evidence type="ECO:0000256" key="2">
    <source>
        <dbReference type="ARBA" id="ARBA00022448"/>
    </source>
</evidence>
<comment type="caution">
    <text evidence="8">The sequence shown here is derived from an EMBL/GenBank/DDBJ whole genome shotgun (WGS) entry which is preliminary data.</text>
</comment>
<feature type="transmembrane region" description="Helical" evidence="7">
    <location>
        <begin position="258"/>
        <end position="276"/>
    </location>
</feature>
<dbReference type="GO" id="GO:0005886">
    <property type="term" value="C:plasma membrane"/>
    <property type="evidence" value="ECO:0007669"/>
    <property type="project" value="UniProtKB-SubCell"/>
</dbReference>
<dbReference type="PANTHER" id="PTHR42925:SF1">
    <property type="entry name" value="VIRULENCE FACTOR MVIN"/>
    <property type="match status" value="1"/>
</dbReference>
<evidence type="ECO:0000256" key="7">
    <source>
        <dbReference type="SAM" id="Phobius"/>
    </source>
</evidence>
<evidence type="ECO:0000256" key="4">
    <source>
        <dbReference type="ARBA" id="ARBA00022692"/>
    </source>
</evidence>
<evidence type="ECO:0000256" key="3">
    <source>
        <dbReference type="ARBA" id="ARBA00022475"/>
    </source>
</evidence>
<reference evidence="8 9" key="1">
    <citation type="submission" date="2019-03" db="EMBL/GenBank/DDBJ databases">
        <title>Genomic Encyclopedia of Archaeal and Bacterial Type Strains, Phase II (KMG-II): from individual species to whole genera.</title>
        <authorList>
            <person name="Goeker M."/>
        </authorList>
    </citation>
    <scope>NUCLEOTIDE SEQUENCE [LARGE SCALE GENOMIC DNA]</scope>
    <source>
        <strain evidence="8 9">DSM 15388</strain>
    </source>
</reference>
<name>A0A4R3IBF5_9GAMM</name>
<dbReference type="InterPro" id="IPR047135">
    <property type="entry name" value="YsiQ"/>
</dbReference>
<keyword evidence="5 7" id="KW-1133">Transmembrane helix</keyword>
<feature type="transmembrane region" description="Helical" evidence="7">
    <location>
        <begin position="282"/>
        <end position="302"/>
    </location>
</feature>